<protein>
    <recommendedName>
        <fullName evidence="4">Putative glucose-6-phosphate 1-epimerase</fullName>
        <ecNumber evidence="4">5.1.3.15</ecNumber>
    </recommendedName>
</protein>
<dbReference type="Gene3D" id="2.70.98.10">
    <property type="match status" value="1"/>
</dbReference>
<organism evidence="6 7">
    <name type="scientific">Actinomyces massiliensis F0489</name>
    <dbReference type="NCBI Taxonomy" id="1125718"/>
    <lineage>
        <taxon>Bacteria</taxon>
        <taxon>Bacillati</taxon>
        <taxon>Actinomycetota</taxon>
        <taxon>Actinomycetes</taxon>
        <taxon>Actinomycetales</taxon>
        <taxon>Actinomycetaceae</taxon>
        <taxon>Actinomyces</taxon>
    </lineage>
</organism>
<dbReference type="Proteomes" id="UP000002941">
    <property type="component" value="Unassembled WGS sequence"/>
</dbReference>
<dbReference type="Pfam" id="PF01263">
    <property type="entry name" value="Aldose_epim"/>
    <property type="match status" value="1"/>
</dbReference>
<dbReference type="RefSeq" id="WP_008730360.1">
    <property type="nucleotide sequence ID" value="NZ_AKFT01000050.1"/>
</dbReference>
<dbReference type="PIRSF" id="PIRSF016020">
    <property type="entry name" value="PHexose_mutarotase"/>
    <property type="match status" value="1"/>
</dbReference>
<dbReference type="InterPro" id="IPR008183">
    <property type="entry name" value="Aldose_1/G6P_1-epimerase"/>
</dbReference>
<dbReference type="InterPro" id="IPR025532">
    <property type="entry name" value="G6P_1-epimerase"/>
</dbReference>
<evidence type="ECO:0000256" key="2">
    <source>
        <dbReference type="ARBA" id="ARBA00005866"/>
    </source>
</evidence>
<evidence type="ECO:0000256" key="4">
    <source>
        <dbReference type="PIRNR" id="PIRNR016020"/>
    </source>
</evidence>
<dbReference type="InterPro" id="IPR014718">
    <property type="entry name" value="GH-type_carb-bd"/>
</dbReference>
<dbReference type="GO" id="GO:0030246">
    <property type="term" value="F:carbohydrate binding"/>
    <property type="evidence" value="ECO:0007669"/>
    <property type="project" value="UniProtKB-UniRule"/>
</dbReference>
<reference evidence="6 7" key="1">
    <citation type="submission" date="2012-05" db="EMBL/GenBank/DDBJ databases">
        <authorList>
            <person name="Harkins D.M."/>
            <person name="Madupu R."/>
            <person name="Durkin A.S."/>
            <person name="Torralba M."/>
            <person name="Methe B."/>
            <person name="Sutton G.G."/>
            <person name="Nelson K.E."/>
        </authorList>
    </citation>
    <scope>NUCLEOTIDE SEQUENCE [LARGE SCALE GENOMIC DNA]</scope>
    <source>
        <strain evidence="6 7">F0489</strain>
    </source>
</reference>
<evidence type="ECO:0000313" key="7">
    <source>
        <dbReference type="Proteomes" id="UP000002941"/>
    </source>
</evidence>
<dbReference type="GO" id="GO:0005737">
    <property type="term" value="C:cytoplasm"/>
    <property type="evidence" value="ECO:0007669"/>
    <property type="project" value="TreeGrafter"/>
</dbReference>
<evidence type="ECO:0000313" key="6">
    <source>
        <dbReference type="EMBL" id="EJF46734.1"/>
    </source>
</evidence>
<dbReference type="InterPro" id="IPR011013">
    <property type="entry name" value="Gal_mutarotase_sf_dom"/>
</dbReference>
<name>J0NI23_9ACTO</name>
<comment type="catalytic activity">
    <reaction evidence="1">
        <text>alpha-D-glucose 6-phosphate = beta-D-glucose 6-phosphate</text>
        <dbReference type="Rhea" id="RHEA:16249"/>
        <dbReference type="ChEBI" id="CHEBI:58225"/>
        <dbReference type="ChEBI" id="CHEBI:58247"/>
        <dbReference type="EC" id="5.1.3.15"/>
    </reaction>
</comment>
<proteinExistence type="inferred from homology"/>
<dbReference type="EC" id="5.1.3.15" evidence="4"/>
<evidence type="ECO:0000256" key="1">
    <source>
        <dbReference type="ARBA" id="ARBA00001096"/>
    </source>
</evidence>
<dbReference type="AlphaFoldDB" id="J0NI23"/>
<evidence type="ECO:0000256" key="5">
    <source>
        <dbReference type="PIRSR" id="PIRSR016020-1"/>
    </source>
</evidence>
<dbReference type="SUPFAM" id="SSF74650">
    <property type="entry name" value="Galactose mutarotase-like"/>
    <property type="match status" value="1"/>
</dbReference>
<feature type="active site" evidence="5">
    <location>
        <position position="258"/>
    </location>
</feature>
<dbReference type="PATRIC" id="fig|1125718.3.peg.693"/>
<sequence>MSADAILPRLPRTAALSAGRGGQPRLLVDAPAASAEIYLFGAHVTAWTPQGGNPVLFTSKRARFDGETAIRGGVPLCLPWFSVGPQGTSRPKHGWARIMNWTLRSVEATSEGGVRALLSLEHDAVSALYDVTVGKSLTMSLSLRNAGNGPRLVEAALHTYLSVHDVTACVLTGLEGAEYSEEGGCEHVQSGPLRIAGAVDRIYRSEAPVRVTDPGHDRAITVSGTGSPTTIVWNPWSQGACRITDLADDEFASFVCVETAAARQDAPVIEPGSSWAMSATISTESL</sequence>
<dbReference type="GO" id="GO:0005975">
    <property type="term" value="P:carbohydrate metabolic process"/>
    <property type="evidence" value="ECO:0007669"/>
    <property type="project" value="InterPro"/>
</dbReference>
<dbReference type="PANTHER" id="PTHR11122">
    <property type="entry name" value="APOSPORY-ASSOCIATED PROTEIN C-RELATED"/>
    <property type="match status" value="1"/>
</dbReference>
<dbReference type="EMBL" id="AKFT01000050">
    <property type="protein sequence ID" value="EJF46734.1"/>
    <property type="molecule type" value="Genomic_DNA"/>
</dbReference>
<dbReference type="PANTHER" id="PTHR11122:SF13">
    <property type="entry name" value="GLUCOSE-6-PHOSPHATE 1-EPIMERASE"/>
    <property type="match status" value="1"/>
</dbReference>
<dbReference type="eggNOG" id="COG0676">
    <property type="taxonomic scope" value="Bacteria"/>
</dbReference>
<feature type="active site" evidence="5">
    <location>
        <position position="158"/>
    </location>
</feature>
<comment type="caution">
    <text evidence="6">The sequence shown here is derived from an EMBL/GenBank/DDBJ whole genome shotgun (WGS) entry which is preliminary data.</text>
</comment>
<evidence type="ECO:0000256" key="3">
    <source>
        <dbReference type="ARBA" id="ARBA00023235"/>
    </source>
</evidence>
<dbReference type="CDD" id="cd09020">
    <property type="entry name" value="D-hex-6-P-epi_like"/>
    <property type="match status" value="1"/>
</dbReference>
<gene>
    <name evidence="6" type="ORF">HMPREF1318_0630</name>
</gene>
<keyword evidence="3 4" id="KW-0413">Isomerase</keyword>
<dbReference type="OrthoDB" id="9790727at2"/>
<dbReference type="GO" id="GO:0047938">
    <property type="term" value="F:glucose-6-phosphate 1-epimerase activity"/>
    <property type="evidence" value="ECO:0007669"/>
    <property type="project" value="UniProtKB-UniRule"/>
</dbReference>
<accession>J0NI23</accession>
<keyword evidence="7" id="KW-1185">Reference proteome</keyword>
<comment type="similarity">
    <text evidence="2 4">Belongs to the glucose-6-phosphate 1-epimerase family.</text>
</comment>